<accession>A0A5D4H4J5</accession>
<comment type="caution">
    <text evidence="1">The sequence shown here is derived from an EMBL/GenBank/DDBJ whole genome shotgun (WGS) entry which is preliminary data.</text>
</comment>
<evidence type="ECO:0000313" key="1">
    <source>
        <dbReference type="EMBL" id="TYR35444.1"/>
    </source>
</evidence>
<dbReference type="Proteomes" id="UP000323258">
    <property type="component" value="Unassembled WGS sequence"/>
</dbReference>
<reference evidence="1 2" key="1">
    <citation type="submission" date="2019-08" db="EMBL/GenBank/DDBJ databases">
        <authorList>
            <person name="Seo Y.L."/>
        </authorList>
    </citation>
    <scope>NUCLEOTIDE SEQUENCE [LARGE SCALE GENOMIC DNA]</scope>
    <source>
        <strain evidence="1 2">MaA-C15</strain>
    </source>
</reference>
<dbReference type="RefSeq" id="WP_148913066.1">
    <property type="nucleotide sequence ID" value="NZ_VSZS01000052.1"/>
</dbReference>
<protein>
    <submittedName>
        <fullName evidence="1">Uncharacterized protein</fullName>
    </submittedName>
</protein>
<keyword evidence="2" id="KW-1185">Reference proteome</keyword>
<dbReference type="AlphaFoldDB" id="A0A5D4H4J5"/>
<sequence>MKVVIQFYRTREMDDAHAVVGREAVEAVDLANAIEIAHLLSQKLDMPQRPDAIAITDLSGNALFSGIIDVDVTKKGHDHDPFRS</sequence>
<gene>
    <name evidence="1" type="ORF">FY036_02180</name>
</gene>
<evidence type="ECO:0000313" key="2">
    <source>
        <dbReference type="Proteomes" id="UP000323258"/>
    </source>
</evidence>
<dbReference type="EMBL" id="VSZS01000052">
    <property type="protein sequence ID" value="TYR35444.1"/>
    <property type="molecule type" value="Genomic_DNA"/>
</dbReference>
<organism evidence="1 2">
    <name type="scientific">Neoaquamicrobium microcysteis</name>
    <dbReference type="NCBI Taxonomy" id="2682781"/>
    <lineage>
        <taxon>Bacteria</taxon>
        <taxon>Pseudomonadati</taxon>
        <taxon>Pseudomonadota</taxon>
        <taxon>Alphaproteobacteria</taxon>
        <taxon>Hyphomicrobiales</taxon>
        <taxon>Phyllobacteriaceae</taxon>
        <taxon>Neoaquamicrobium</taxon>
    </lineage>
</organism>
<proteinExistence type="predicted"/>
<name>A0A5D4H4J5_9HYPH</name>
<reference evidence="1 2" key="2">
    <citation type="submission" date="2019-09" db="EMBL/GenBank/DDBJ databases">
        <title>Mesorhizobium sp. MaA-C15 isolated from Microcystis aeruginosa.</title>
        <authorList>
            <person name="Jeong S.E."/>
            <person name="Jin H.M."/>
            <person name="Jeon C.O."/>
        </authorList>
    </citation>
    <scope>NUCLEOTIDE SEQUENCE [LARGE SCALE GENOMIC DNA]</scope>
    <source>
        <strain evidence="1 2">MaA-C15</strain>
    </source>
</reference>
<dbReference type="OrthoDB" id="8020285at2"/>